<feature type="region of interest" description="Disordered" evidence="1">
    <location>
        <begin position="559"/>
        <end position="578"/>
    </location>
</feature>
<evidence type="ECO:0000313" key="3">
    <source>
        <dbReference type="Proteomes" id="UP000887566"/>
    </source>
</evidence>
<keyword evidence="3" id="KW-1185">Reference proteome</keyword>
<proteinExistence type="predicted"/>
<evidence type="ECO:0000256" key="1">
    <source>
        <dbReference type="SAM" id="MobiDB-lite"/>
    </source>
</evidence>
<dbReference type="PANTHER" id="PTHR36949">
    <property type="entry name" value="PROTEIN CBR-LIN-66"/>
    <property type="match status" value="1"/>
</dbReference>
<dbReference type="GO" id="GO:0005737">
    <property type="term" value="C:cytoplasm"/>
    <property type="evidence" value="ECO:0007669"/>
    <property type="project" value="TreeGrafter"/>
</dbReference>
<dbReference type="InterPro" id="IPR058991">
    <property type="entry name" value="Lin-66-like_WHD"/>
</dbReference>
<feature type="compositionally biased region" description="Pro residues" evidence="1">
    <location>
        <begin position="459"/>
        <end position="469"/>
    </location>
</feature>
<feature type="region of interest" description="Disordered" evidence="1">
    <location>
        <begin position="447"/>
        <end position="553"/>
    </location>
</feature>
<dbReference type="Pfam" id="PF26288">
    <property type="entry name" value="WHD_lin-66"/>
    <property type="match status" value="1"/>
</dbReference>
<evidence type="ECO:0000313" key="4">
    <source>
        <dbReference type="WBParaSite" id="PSAMB.scaffold81size84123.g1709.t1"/>
    </source>
</evidence>
<feature type="compositionally biased region" description="Polar residues" evidence="1">
    <location>
        <begin position="586"/>
        <end position="600"/>
    </location>
</feature>
<sequence>MAAPGGNSATNSVFFPSSSSMSNFWNSTPFMSQQSQPPGMQSPMTPITSPLPFPPQSQQSSAAANMFYQQAALNVLNNPQLAAAMMAQLQSMAPPQQQPQQQLHQSLSQSSLHSAPPTPSSHMPMISPPLSSNSNRSAAHSPTFPSNCTTPSPPAGAMPNDMRGGIGVLTWLSSKAGLIRCSGDMGTVSFQLKDFCDQAVPDLTAVLRPGFTLKFQALSSGQRDWIATFVAPVHGQSANLQFTSDEEVDLEAPLGSETGPPQMPRDPYSMELELRAVPMLLQIFERQGLPQCQLSSFHCQISNCGDDDLYRYVGTSSLKRRQFLERRTHLFHISASDLVSLQPAEIYATVLVLAKRLLCRGGACLMQELFDHFNSCPDIPLEARELIGDGKTNFLRFLESHPWIFAVFPSRVFVSIRRNLPTYDYAAFLNEHFSDCDLRQYSPLNASRTTSSSASRAFPPMPKQLPPVAPVSSRGPPSAGLVDSSGWPPLPSQDLPKDPAPSNKYSPTGTFDAYNNSGGGGGQQSMSNGYGHHHQQQQQRSRQPSTPGWGAPTPIEELQQQQYQPQQRPISVQSQPVTTGFWGRGPTSTMMDNSAASNGHATDAQPMGRVGGRMKRFCDVDAQTDPVNWPPHKPAMVETGCGPDDDTVAVKEPSAKGFVPAMSASSGSSSSSPNLLWQQQMETTTTLRSSQQADSNGAHQLLTSAMNSSAKAPTPIGSGLFQQLSKDHANGSDGSTMSKDDGFNPFFNKHPLFDFDIGQPLQGLHLNQ</sequence>
<reference evidence="4" key="1">
    <citation type="submission" date="2022-11" db="UniProtKB">
        <authorList>
            <consortium name="WormBaseParasite"/>
        </authorList>
    </citation>
    <scope>IDENTIFICATION</scope>
</reference>
<dbReference type="AlphaFoldDB" id="A0A914XGI6"/>
<feature type="region of interest" description="Disordered" evidence="1">
    <location>
        <begin position="707"/>
        <end position="740"/>
    </location>
</feature>
<evidence type="ECO:0000259" key="2">
    <source>
        <dbReference type="Pfam" id="PF26288"/>
    </source>
</evidence>
<dbReference type="Proteomes" id="UP000887566">
    <property type="component" value="Unplaced"/>
</dbReference>
<feature type="region of interest" description="Disordered" evidence="1">
    <location>
        <begin position="26"/>
        <end position="58"/>
    </location>
</feature>
<feature type="domain" description="Lin-66-like winged helix" evidence="2">
    <location>
        <begin position="262"/>
        <end position="343"/>
    </location>
</feature>
<dbReference type="GO" id="GO:0010629">
    <property type="term" value="P:negative regulation of gene expression"/>
    <property type="evidence" value="ECO:0007669"/>
    <property type="project" value="TreeGrafter"/>
</dbReference>
<accession>A0A914XGI6</accession>
<feature type="compositionally biased region" description="Low complexity" evidence="1">
    <location>
        <begin position="26"/>
        <end position="44"/>
    </location>
</feature>
<dbReference type="PANTHER" id="PTHR36949:SF1">
    <property type="entry name" value="ANAPHASE-PROMOTING COMPLEX SUBUNIT 1-RELATED"/>
    <property type="match status" value="1"/>
</dbReference>
<feature type="compositionally biased region" description="Low complexity" evidence="1">
    <location>
        <begin position="447"/>
        <end position="457"/>
    </location>
</feature>
<name>A0A914XGI6_9BILA</name>
<feature type="region of interest" description="Disordered" evidence="1">
    <location>
        <begin position="583"/>
        <end position="605"/>
    </location>
</feature>
<feature type="region of interest" description="Disordered" evidence="1">
    <location>
        <begin position="92"/>
        <end position="160"/>
    </location>
</feature>
<feature type="compositionally biased region" description="Polar residues" evidence="1">
    <location>
        <begin position="129"/>
        <end position="150"/>
    </location>
</feature>
<dbReference type="WBParaSite" id="PSAMB.scaffold81size84123.g1709.t1">
    <property type="protein sequence ID" value="PSAMB.scaffold81size84123.g1709.t1"/>
    <property type="gene ID" value="PSAMB.scaffold81size84123.g1709"/>
</dbReference>
<organism evidence="3 4">
    <name type="scientific">Plectus sambesii</name>
    <dbReference type="NCBI Taxonomy" id="2011161"/>
    <lineage>
        <taxon>Eukaryota</taxon>
        <taxon>Metazoa</taxon>
        <taxon>Ecdysozoa</taxon>
        <taxon>Nematoda</taxon>
        <taxon>Chromadorea</taxon>
        <taxon>Plectida</taxon>
        <taxon>Plectina</taxon>
        <taxon>Plectoidea</taxon>
        <taxon>Plectidae</taxon>
        <taxon>Plectus</taxon>
    </lineage>
</organism>
<protein>
    <recommendedName>
        <fullName evidence="2">Lin-66-like winged helix domain-containing protein</fullName>
    </recommendedName>
</protein>
<feature type="compositionally biased region" description="Low complexity" evidence="1">
    <location>
        <begin position="92"/>
        <end position="115"/>
    </location>
</feature>
<feature type="compositionally biased region" description="Polar residues" evidence="1">
    <location>
        <begin position="568"/>
        <end position="578"/>
    </location>
</feature>